<proteinExistence type="inferred from homology"/>
<sequence length="101" mass="12107">MVEQIGSDDPPVWLLTPKEEKEAFENWRVNTWKNCDDEVREFAECGKLAGYGVWFKCRDSSKKMKDCIKKHQTSEYVDIERDLIIQRKIKKRQEQQKLNNQ</sequence>
<organism evidence="4 5">
    <name type="scientific">Pachysolen tannophilus NRRL Y-2460</name>
    <dbReference type="NCBI Taxonomy" id="669874"/>
    <lineage>
        <taxon>Eukaryota</taxon>
        <taxon>Fungi</taxon>
        <taxon>Dikarya</taxon>
        <taxon>Ascomycota</taxon>
        <taxon>Saccharomycotina</taxon>
        <taxon>Pichiomycetes</taxon>
        <taxon>Pachysolenaceae</taxon>
        <taxon>Pachysolen</taxon>
    </lineage>
</organism>
<keyword evidence="3" id="KW-0496">Mitochondrion</keyword>
<dbReference type="GO" id="GO:0005743">
    <property type="term" value="C:mitochondrial inner membrane"/>
    <property type="evidence" value="ECO:0007669"/>
    <property type="project" value="UniProtKB-SubCell"/>
</dbReference>
<evidence type="ECO:0000256" key="1">
    <source>
        <dbReference type="ARBA" id="ARBA00007347"/>
    </source>
</evidence>
<keyword evidence="3" id="KW-0472">Membrane</keyword>
<evidence type="ECO:0000256" key="3">
    <source>
        <dbReference type="RuleBase" id="RU364104"/>
    </source>
</evidence>
<comment type="similarity">
    <text evidence="1 3">Belongs to the CMC family.</text>
</comment>
<keyword evidence="2" id="KW-1015">Disulfide bond</keyword>
<dbReference type="Pfam" id="PF08583">
    <property type="entry name" value="Cmc1"/>
    <property type="match status" value="1"/>
</dbReference>
<dbReference type="AlphaFoldDB" id="A0A1E4U2D5"/>
<accession>A0A1E4U2D5</accession>
<dbReference type="Proteomes" id="UP000094236">
    <property type="component" value="Unassembled WGS sequence"/>
</dbReference>
<dbReference type="OrthoDB" id="6224010at2759"/>
<comment type="function">
    <text evidence="3">Required for mitochondrial cytochrome c oxidase (COX) assembly and respiration.</text>
</comment>
<keyword evidence="5" id="KW-1185">Reference proteome</keyword>
<evidence type="ECO:0000313" key="5">
    <source>
        <dbReference type="Proteomes" id="UP000094236"/>
    </source>
</evidence>
<comment type="subcellular location">
    <subcellularLocation>
        <location evidence="3">Mitochondrion inner membrane</location>
    </subcellularLocation>
</comment>
<evidence type="ECO:0000313" key="4">
    <source>
        <dbReference type="EMBL" id="ODV98151.1"/>
    </source>
</evidence>
<gene>
    <name evidence="4" type="ORF">PACTADRAFT_47957</name>
</gene>
<name>A0A1E4U2D5_PACTA</name>
<evidence type="ECO:0000256" key="2">
    <source>
        <dbReference type="ARBA" id="ARBA00023157"/>
    </source>
</evidence>
<keyword evidence="3" id="KW-0143">Chaperone</keyword>
<reference evidence="5" key="1">
    <citation type="submission" date="2016-05" db="EMBL/GenBank/DDBJ databases">
        <title>Comparative genomics of biotechnologically important yeasts.</title>
        <authorList>
            <consortium name="DOE Joint Genome Institute"/>
            <person name="Riley R."/>
            <person name="Haridas S."/>
            <person name="Wolfe K.H."/>
            <person name="Lopes M.R."/>
            <person name="Hittinger C.T."/>
            <person name="Goker M."/>
            <person name="Salamov A."/>
            <person name="Wisecaver J."/>
            <person name="Long T.M."/>
            <person name="Aerts A.L."/>
            <person name="Barry K."/>
            <person name="Choi C."/>
            <person name="Clum A."/>
            <person name="Coughlan A.Y."/>
            <person name="Deshpande S."/>
            <person name="Douglass A.P."/>
            <person name="Hanson S.J."/>
            <person name="Klenk H.-P."/>
            <person name="Labutti K."/>
            <person name="Lapidus A."/>
            <person name="Lindquist E."/>
            <person name="Lipzen A."/>
            <person name="Meier-Kolthoff J.P."/>
            <person name="Ohm R.A."/>
            <person name="Otillar R.P."/>
            <person name="Pangilinan J."/>
            <person name="Peng Y."/>
            <person name="Rokas A."/>
            <person name="Rosa C.A."/>
            <person name="Scheuner C."/>
            <person name="Sibirny A.A."/>
            <person name="Slot J.C."/>
            <person name="Stielow J.B."/>
            <person name="Sun H."/>
            <person name="Kurtzman C.P."/>
            <person name="Blackwell M."/>
            <person name="Grigoriev I.V."/>
            <person name="Jeffries T.W."/>
        </authorList>
    </citation>
    <scope>NUCLEOTIDE SEQUENCE [LARGE SCALE GENOMIC DNA]</scope>
    <source>
        <strain evidence="5">NRRL Y-2460</strain>
    </source>
</reference>
<protein>
    <recommendedName>
        <fullName evidence="3">COX assembly mitochondrial protein</fullName>
    </recommendedName>
</protein>
<dbReference type="STRING" id="669874.A0A1E4U2D5"/>
<keyword evidence="3" id="KW-0999">Mitochondrion inner membrane</keyword>
<dbReference type="InterPro" id="IPR013892">
    <property type="entry name" value="Cyt_c_biogenesis_Cmc1-like"/>
</dbReference>
<dbReference type="EMBL" id="KV454011">
    <property type="protein sequence ID" value="ODV98151.1"/>
    <property type="molecule type" value="Genomic_DNA"/>
</dbReference>